<sequence length="119" mass="14247">MRNYEIIFLVHPDYSEQLPNILEEYKKIIFESKGKIHRLEDWGRRQLAYSIRRLHKAHYVLMNVEVFPNVIEKLSDKFRFNDYVIRNIIMCVKKPITEASPMIRSREDRKLGNAVHSAS</sequence>
<name>A0A172WE56_BUCSC</name>
<dbReference type="GO" id="GO:0022627">
    <property type="term" value="C:cytosolic small ribosomal subunit"/>
    <property type="evidence" value="ECO:0007669"/>
    <property type="project" value="TreeGrafter"/>
</dbReference>
<dbReference type="Pfam" id="PF01250">
    <property type="entry name" value="Ribosomal_S6"/>
    <property type="match status" value="1"/>
</dbReference>
<evidence type="ECO:0000313" key="9">
    <source>
        <dbReference type="EMBL" id="ANF17259.1"/>
    </source>
</evidence>
<evidence type="ECO:0000256" key="7">
    <source>
        <dbReference type="ARBA" id="ARBA00035294"/>
    </source>
</evidence>
<evidence type="ECO:0000256" key="3">
    <source>
        <dbReference type="ARBA" id="ARBA00022884"/>
    </source>
</evidence>
<dbReference type="InterPro" id="IPR014717">
    <property type="entry name" value="Transl_elong_EF1B/ribsomal_bS6"/>
</dbReference>
<dbReference type="InterPro" id="IPR000529">
    <property type="entry name" value="Ribosomal_bS6"/>
</dbReference>
<accession>A0A172WE56</accession>
<evidence type="ECO:0000313" key="10">
    <source>
        <dbReference type="Proteomes" id="UP000077654"/>
    </source>
</evidence>
<dbReference type="GO" id="GO:0003735">
    <property type="term" value="F:structural constituent of ribosome"/>
    <property type="evidence" value="ECO:0007669"/>
    <property type="project" value="InterPro"/>
</dbReference>
<dbReference type="CDD" id="cd00473">
    <property type="entry name" value="bS6"/>
    <property type="match status" value="1"/>
</dbReference>
<dbReference type="STRING" id="118110.XW81_02610"/>
<comment type="function">
    <text evidence="6 8">Binds together with bS18 to 16S ribosomal RNA.</text>
</comment>
<evidence type="ECO:0000256" key="2">
    <source>
        <dbReference type="ARBA" id="ARBA00022730"/>
    </source>
</evidence>
<dbReference type="SUPFAM" id="SSF54995">
    <property type="entry name" value="Ribosomal protein S6"/>
    <property type="match status" value="1"/>
</dbReference>
<dbReference type="PATRIC" id="fig|118110.3.peg.517"/>
<dbReference type="PANTHER" id="PTHR21011">
    <property type="entry name" value="MITOCHONDRIAL 28S RIBOSOMAL PROTEIN S6"/>
    <property type="match status" value="1"/>
</dbReference>
<evidence type="ECO:0000256" key="6">
    <source>
        <dbReference type="ARBA" id="ARBA00035104"/>
    </source>
</evidence>
<protein>
    <recommendedName>
        <fullName evidence="7 8">Small ribosomal subunit protein bS6</fullName>
    </recommendedName>
</protein>
<keyword evidence="2 8" id="KW-0699">rRNA-binding</keyword>
<dbReference type="HAMAP" id="MF_00360">
    <property type="entry name" value="Ribosomal_bS6"/>
    <property type="match status" value="1"/>
</dbReference>
<dbReference type="PROSITE" id="PS01048">
    <property type="entry name" value="RIBOSOMAL_S6"/>
    <property type="match status" value="1"/>
</dbReference>
<dbReference type="GO" id="GO:0070181">
    <property type="term" value="F:small ribosomal subunit rRNA binding"/>
    <property type="evidence" value="ECO:0007669"/>
    <property type="project" value="TreeGrafter"/>
</dbReference>
<dbReference type="Proteomes" id="UP000077654">
    <property type="component" value="Chromosome"/>
</dbReference>
<keyword evidence="10" id="KW-1185">Reference proteome</keyword>
<gene>
    <name evidence="8" type="primary">rpsF</name>
    <name evidence="9" type="ORF">XW81_02610</name>
</gene>
<dbReference type="RefSeq" id="WP_075474385.1">
    <property type="nucleotide sequence ID" value="NZ_CP011299.1"/>
</dbReference>
<dbReference type="GO" id="GO:0006412">
    <property type="term" value="P:translation"/>
    <property type="evidence" value="ECO:0007669"/>
    <property type="project" value="UniProtKB-UniRule"/>
</dbReference>
<dbReference type="InterPro" id="IPR035980">
    <property type="entry name" value="Ribosomal_bS6_sf"/>
</dbReference>
<dbReference type="EMBL" id="CP011299">
    <property type="protein sequence ID" value="ANF17259.1"/>
    <property type="molecule type" value="Genomic_DNA"/>
</dbReference>
<organism evidence="9 10">
    <name type="scientific">Buchnera aphidicola subsp. Schlechtendalia chinensis</name>
    <dbReference type="NCBI Taxonomy" id="118110"/>
    <lineage>
        <taxon>Bacteria</taxon>
        <taxon>Pseudomonadati</taxon>
        <taxon>Pseudomonadota</taxon>
        <taxon>Gammaproteobacteria</taxon>
        <taxon>Enterobacterales</taxon>
        <taxon>Erwiniaceae</taxon>
        <taxon>Buchnera</taxon>
    </lineage>
</organism>
<evidence type="ECO:0000256" key="5">
    <source>
        <dbReference type="ARBA" id="ARBA00023274"/>
    </source>
</evidence>
<evidence type="ECO:0000256" key="1">
    <source>
        <dbReference type="ARBA" id="ARBA00009512"/>
    </source>
</evidence>
<dbReference type="InterPro" id="IPR020815">
    <property type="entry name" value="Ribosomal_bS6_CS"/>
</dbReference>
<evidence type="ECO:0000256" key="4">
    <source>
        <dbReference type="ARBA" id="ARBA00022980"/>
    </source>
</evidence>
<dbReference type="AlphaFoldDB" id="A0A172WE56"/>
<reference evidence="9 10" key="1">
    <citation type="submission" date="2015-04" db="EMBL/GenBank/DDBJ databases">
        <title>Buchnera aphidicola assembly.</title>
        <authorList>
            <person name="Zhang Y."/>
        </authorList>
    </citation>
    <scope>NUCLEOTIDE SEQUENCE [LARGE SCALE GENOMIC DNA]</scope>
    <source>
        <strain evidence="9 10">SC</strain>
    </source>
</reference>
<keyword evidence="4 8" id="KW-0689">Ribosomal protein</keyword>
<dbReference type="OrthoDB" id="9812702at2"/>
<dbReference type="Gene3D" id="3.30.70.60">
    <property type="match status" value="1"/>
</dbReference>
<dbReference type="InterPro" id="IPR020814">
    <property type="entry name" value="Ribosomal_S6_plastid/chlpt"/>
</dbReference>
<comment type="similarity">
    <text evidence="1 8">Belongs to the bacterial ribosomal protein bS6 family.</text>
</comment>
<dbReference type="NCBIfam" id="TIGR00166">
    <property type="entry name" value="S6"/>
    <property type="match status" value="1"/>
</dbReference>
<keyword evidence="5 8" id="KW-0687">Ribonucleoprotein</keyword>
<proteinExistence type="inferred from homology"/>
<keyword evidence="3 8" id="KW-0694">RNA-binding</keyword>
<evidence type="ECO:0000256" key="8">
    <source>
        <dbReference type="HAMAP-Rule" id="MF_00360"/>
    </source>
</evidence>
<dbReference type="PANTHER" id="PTHR21011:SF1">
    <property type="entry name" value="SMALL RIBOSOMAL SUBUNIT PROTEIN BS6M"/>
    <property type="match status" value="1"/>
</dbReference>